<feature type="domain" description="DNA/RNA non-specific endonuclease/pyrophosphatase/phosphodiesterase" evidence="7">
    <location>
        <begin position="140"/>
        <end position="384"/>
    </location>
</feature>
<evidence type="ECO:0000256" key="5">
    <source>
        <dbReference type="PIRSR" id="PIRSR640255-2"/>
    </source>
</evidence>
<keyword evidence="3" id="KW-0255">Endonuclease</keyword>
<proteinExistence type="inferred from homology"/>
<name>A0A9P0BB10_BRAAE</name>
<dbReference type="GO" id="GO:0006309">
    <property type="term" value="P:apoptotic DNA fragmentation"/>
    <property type="evidence" value="ECO:0007669"/>
    <property type="project" value="TreeGrafter"/>
</dbReference>
<dbReference type="AlphaFoldDB" id="A0A9P0BB10"/>
<evidence type="ECO:0000256" key="4">
    <source>
        <dbReference type="PIRSR" id="PIRSR640255-1"/>
    </source>
</evidence>
<dbReference type="InterPro" id="IPR044929">
    <property type="entry name" value="DNA/RNA_non-sp_Endonuclease_sf"/>
</dbReference>
<dbReference type="GO" id="GO:0003676">
    <property type="term" value="F:nucleic acid binding"/>
    <property type="evidence" value="ECO:0007669"/>
    <property type="project" value="InterPro"/>
</dbReference>
<dbReference type="GO" id="GO:0004521">
    <property type="term" value="F:RNA endonuclease activity"/>
    <property type="evidence" value="ECO:0007669"/>
    <property type="project" value="TreeGrafter"/>
</dbReference>
<dbReference type="Pfam" id="PF01223">
    <property type="entry name" value="Endonuclease_NS"/>
    <property type="match status" value="1"/>
</dbReference>
<dbReference type="Proteomes" id="UP001154078">
    <property type="component" value="Chromosome 6"/>
</dbReference>
<dbReference type="GO" id="GO:0000014">
    <property type="term" value="F:single-stranded DNA endodeoxyribonuclease activity"/>
    <property type="evidence" value="ECO:0007669"/>
    <property type="project" value="TreeGrafter"/>
</dbReference>
<keyword evidence="2" id="KW-0540">Nuclease</keyword>
<reference evidence="8" key="1">
    <citation type="submission" date="2021-12" db="EMBL/GenBank/DDBJ databases">
        <authorList>
            <person name="King R."/>
        </authorList>
    </citation>
    <scope>NUCLEOTIDE SEQUENCE</scope>
</reference>
<evidence type="ECO:0000256" key="2">
    <source>
        <dbReference type="ARBA" id="ARBA00022722"/>
    </source>
</evidence>
<sequence length="401" mass="45825">MFSVILVYFFIPVVIPAIRNEYGCFISVNRNINEPQPLILNKAGTSILEPKIEPDIIEIPEGGKFKLACVGNHLFADGKTYSEIETVTCRSGLFSIQNDLYNFGQITCEYYPENIARYSGFFCGGNYREIEIGFQLPKRFLRLVGICFDPLVQTTLYSKYLLTSSIYGRQHNFSRPSWIEDDFYHFGEDTVNMIYSQKRQLQTINSLLGLDPESKEIVDTSTKHYLARGHLTAKADFIFGIQQQVTFHLVNVAPQWEIFNENNWLAVENDVRNYAIDRNATLEVYTGTYGVMTLPHSKTGEQIEVYLYNEGEEVGLPVPLLYWKAVYNRKTKSGVVVIGVNNPYIDDVSDAIICEDISKSISWGSWSKKDFVNGYIYVCTLEDFAEKVPYFPKLDVRGTLT</sequence>
<dbReference type="EMBL" id="OV121137">
    <property type="protein sequence ID" value="CAH0559523.1"/>
    <property type="molecule type" value="Genomic_DNA"/>
</dbReference>
<comment type="similarity">
    <text evidence="1">Belongs to the DNA/RNA non-specific endonuclease family.</text>
</comment>
<keyword evidence="3" id="KW-0378">Hydrolase</keyword>
<dbReference type="PANTHER" id="PTHR13966">
    <property type="entry name" value="ENDONUCLEASE RELATED"/>
    <property type="match status" value="1"/>
</dbReference>
<organism evidence="8 9">
    <name type="scientific">Brassicogethes aeneus</name>
    <name type="common">Rape pollen beetle</name>
    <name type="synonym">Meligethes aeneus</name>
    <dbReference type="NCBI Taxonomy" id="1431903"/>
    <lineage>
        <taxon>Eukaryota</taxon>
        <taxon>Metazoa</taxon>
        <taxon>Ecdysozoa</taxon>
        <taxon>Arthropoda</taxon>
        <taxon>Hexapoda</taxon>
        <taxon>Insecta</taxon>
        <taxon>Pterygota</taxon>
        <taxon>Neoptera</taxon>
        <taxon>Endopterygota</taxon>
        <taxon>Coleoptera</taxon>
        <taxon>Polyphaga</taxon>
        <taxon>Cucujiformia</taxon>
        <taxon>Nitidulidae</taxon>
        <taxon>Meligethinae</taxon>
        <taxon>Brassicogethes</taxon>
    </lineage>
</organism>
<dbReference type="OrthoDB" id="5960141at2759"/>
<evidence type="ECO:0000256" key="1">
    <source>
        <dbReference type="ARBA" id="ARBA00010052"/>
    </source>
</evidence>
<keyword evidence="5" id="KW-0479">Metal-binding</keyword>
<dbReference type="GO" id="GO:0005743">
    <property type="term" value="C:mitochondrial inner membrane"/>
    <property type="evidence" value="ECO:0007669"/>
    <property type="project" value="TreeGrafter"/>
</dbReference>
<feature type="active site" description="Proton acceptor" evidence="4">
    <location>
        <position position="230"/>
    </location>
</feature>
<dbReference type="GO" id="GO:0046872">
    <property type="term" value="F:metal ion binding"/>
    <property type="evidence" value="ECO:0007669"/>
    <property type="project" value="UniProtKB-KW"/>
</dbReference>
<dbReference type="FunFam" id="3.40.570.10:FF:000007">
    <property type="entry name" value="Alkaline nuclease"/>
    <property type="match status" value="1"/>
</dbReference>
<protein>
    <recommendedName>
        <fullName evidence="7">DNA/RNA non-specific endonuclease/pyrophosphatase/phosphodiesterase domain-containing protein</fullName>
    </recommendedName>
</protein>
<dbReference type="SMART" id="SM00892">
    <property type="entry name" value="Endonuclease_NS"/>
    <property type="match status" value="1"/>
</dbReference>
<dbReference type="InterPro" id="IPR001604">
    <property type="entry name" value="Endo_G_ENPP1-like_dom"/>
</dbReference>
<evidence type="ECO:0000259" key="7">
    <source>
        <dbReference type="SMART" id="SM00892"/>
    </source>
</evidence>
<keyword evidence="6" id="KW-0732">Signal</keyword>
<feature type="chain" id="PRO_5040515623" description="DNA/RNA non-specific endonuclease/pyrophosphatase/phosphodiesterase domain-containing protein" evidence="6">
    <location>
        <begin position="18"/>
        <end position="401"/>
    </location>
</feature>
<feature type="binding site" evidence="5">
    <location>
        <position position="260"/>
    </location>
    <ligand>
        <name>Mg(2+)</name>
        <dbReference type="ChEBI" id="CHEBI:18420"/>
        <note>catalytic</note>
    </ligand>
</feature>
<evidence type="ECO:0000313" key="9">
    <source>
        <dbReference type="Proteomes" id="UP001154078"/>
    </source>
</evidence>
<accession>A0A9P0BB10</accession>
<evidence type="ECO:0000256" key="3">
    <source>
        <dbReference type="ARBA" id="ARBA00022759"/>
    </source>
</evidence>
<evidence type="ECO:0000313" key="8">
    <source>
        <dbReference type="EMBL" id="CAH0559523.1"/>
    </source>
</evidence>
<dbReference type="PANTHER" id="PTHR13966:SF19">
    <property type="entry name" value="NUCLEASE EXOG, MITOCHONDRIAL"/>
    <property type="match status" value="1"/>
</dbReference>
<feature type="signal peptide" evidence="6">
    <location>
        <begin position="1"/>
        <end position="17"/>
    </location>
</feature>
<dbReference type="Gene3D" id="3.40.570.10">
    <property type="entry name" value="Extracellular Endonuclease, subunit A"/>
    <property type="match status" value="1"/>
</dbReference>
<gene>
    <name evidence="8" type="ORF">MELIAE_LOCUS9605</name>
</gene>
<evidence type="ECO:0000256" key="6">
    <source>
        <dbReference type="SAM" id="SignalP"/>
    </source>
</evidence>
<dbReference type="SUPFAM" id="SSF54060">
    <property type="entry name" value="His-Me finger endonucleases"/>
    <property type="match status" value="1"/>
</dbReference>
<dbReference type="GO" id="GO:0005634">
    <property type="term" value="C:nucleus"/>
    <property type="evidence" value="ECO:0007669"/>
    <property type="project" value="TreeGrafter"/>
</dbReference>
<dbReference type="InterPro" id="IPR040255">
    <property type="entry name" value="Non-specific_endonuclease"/>
</dbReference>
<keyword evidence="9" id="KW-1185">Reference proteome</keyword>
<dbReference type="InterPro" id="IPR044925">
    <property type="entry name" value="His-Me_finger_sf"/>
</dbReference>